<evidence type="ECO:0000259" key="1">
    <source>
        <dbReference type="Pfam" id="PF12680"/>
    </source>
</evidence>
<dbReference type="Gene3D" id="3.10.450.50">
    <property type="match status" value="1"/>
</dbReference>
<reference evidence="2 3" key="1">
    <citation type="journal article" date="2019" name="Emerg. Microbes Infect.">
        <title>Comprehensive subspecies identification of 175 nontuberculous mycobacteria species based on 7547 genomic profiles.</title>
        <authorList>
            <person name="Matsumoto Y."/>
            <person name="Kinjo T."/>
            <person name="Motooka D."/>
            <person name="Nabeya D."/>
            <person name="Jung N."/>
            <person name="Uechi K."/>
            <person name="Horii T."/>
            <person name="Iida T."/>
            <person name="Fujita J."/>
            <person name="Nakamura S."/>
        </authorList>
    </citation>
    <scope>NUCLEOTIDE SEQUENCE [LARGE SCALE GENOMIC DNA]</scope>
    <source>
        <strain evidence="2 3">JCM 30396</strain>
    </source>
</reference>
<dbReference type="Pfam" id="PF12680">
    <property type="entry name" value="SnoaL_2"/>
    <property type="match status" value="1"/>
</dbReference>
<dbReference type="NCBIfam" id="TIGR02246">
    <property type="entry name" value="SgcJ/EcaC family oxidoreductase"/>
    <property type="match status" value="1"/>
</dbReference>
<name>A0A7I7T6L7_9MYCO</name>
<sequence>MNEVKIVRTVGAALSDVEARHIVENAFAAIANAVETRDADAFAQLYTADGVLMTPDGALIQGRAAIKDAIGRFLEAGLIKQEAWLSGLVVADGLIVEQSRTRGTIRTADGTTQAENNCIVTHVLEGEVWRMHQDIWNTTGSAVQGSY</sequence>
<gene>
    <name evidence="2" type="ORF">MHEL_31600</name>
</gene>
<dbReference type="InterPro" id="IPR037401">
    <property type="entry name" value="SnoaL-like"/>
</dbReference>
<dbReference type="EMBL" id="AP022596">
    <property type="protein sequence ID" value="BBY64917.1"/>
    <property type="molecule type" value="Genomic_DNA"/>
</dbReference>
<dbReference type="SUPFAM" id="SSF54427">
    <property type="entry name" value="NTF2-like"/>
    <property type="match status" value="1"/>
</dbReference>
<dbReference type="Proteomes" id="UP000467148">
    <property type="component" value="Chromosome"/>
</dbReference>
<evidence type="ECO:0000313" key="2">
    <source>
        <dbReference type="EMBL" id="BBY64917.1"/>
    </source>
</evidence>
<feature type="domain" description="SnoaL-like" evidence="1">
    <location>
        <begin position="31"/>
        <end position="129"/>
    </location>
</feature>
<dbReference type="KEGG" id="mhev:MHEL_31600"/>
<evidence type="ECO:0000313" key="3">
    <source>
        <dbReference type="Proteomes" id="UP000467148"/>
    </source>
</evidence>
<dbReference type="InterPro" id="IPR011944">
    <property type="entry name" value="Steroid_delta5-4_isomerase"/>
</dbReference>
<proteinExistence type="predicted"/>
<organism evidence="2 3">
    <name type="scientific">Mycolicibacterium helvum</name>
    <dbReference type="NCBI Taxonomy" id="1534349"/>
    <lineage>
        <taxon>Bacteria</taxon>
        <taxon>Bacillati</taxon>
        <taxon>Actinomycetota</taxon>
        <taxon>Actinomycetes</taxon>
        <taxon>Mycobacteriales</taxon>
        <taxon>Mycobacteriaceae</taxon>
        <taxon>Mycolicibacterium</taxon>
    </lineage>
</organism>
<dbReference type="AlphaFoldDB" id="A0A7I7T6L7"/>
<accession>A0A7I7T6L7</accession>
<protein>
    <recommendedName>
        <fullName evidence="1">SnoaL-like domain-containing protein</fullName>
    </recommendedName>
</protein>
<dbReference type="InterPro" id="IPR032710">
    <property type="entry name" value="NTF2-like_dom_sf"/>
</dbReference>
<keyword evidence="3" id="KW-1185">Reference proteome</keyword>
<dbReference type="RefSeq" id="WP_163748986.1">
    <property type="nucleotide sequence ID" value="NZ_AP022596.1"/>
</dbReference>